<evidence type="ECO:0000256" key="5">
    <source>
        <dbReference type="ARBA" id="ARBA00022679"/>
    </source>
</evidence>
<dbReference type="Gene3D" id="3.30.470.10">
    <property type="match status" value="1"/>
</dbReference>
<keyword evidence="4" id="KW-0028">Amino-acid biosynthesis</keyword>
<dbReference type="Proteomes" id="UP000288716">
    <property type="component" value="Unassembled WGS sequence"/>
</dbReference>
<sequence length="403" mass="46171">MHRKAQDEGSKQRPEKPMFDDEQTPVVPIVPTAPKSPPIPTTGIKQFRCSGGFAGSFAPNFGKPCCDFTSNMLEAKWSREFGWDPMYMVPFQNLSLSPGSRVILQGQQVYDVIQATMGFDNRIRLFRPDQHLQRLRRTAAKLSLPDFDEHELLICVKRLVLSDASFIPPAYTNGSLEVRIMFIGPEPNNKITMSREATLYAFMIRHSSQSVAEYKRSKIVYADPKYSRAWIGSLAQYKTSANIAPTFYVTDIANGLGCNDVLWLYGKEEHVLDFNEANVFIFIINDRNKKELITPPLNGLIVPGITRQSILEMVRYWNEFTVSERSISIHELRTLQRQRRLLEIIATNVMGNAIPVIRIHYESTRTDIHIPSLEHREPLWERLNRALHSIEFGLVDHPWGLII</sequence>
<dbReference type="STRING" id="299467.A0A443SCG9"/>
<dbReference type="PANTHER" id="PTHR11825:SF44">
    <property type="entry name" value="BRANCHED-CHAIN-AMINO-ACID AMINOTRANSFERASE"/>
    <property type="match status" value="1"/>
</dbReference>
<dbReference type="GO" id="GO:0005739">
    <property type="term" value="C:mitochondrion"/>
    <property type="evidence" value="ECO:0007669"/>
    <property type="project" value="TreeGrafter"/>
</dbReference>
<dbReference type="GO" id="GO:0004084">
    <property type="term" value="F:branched-chain-amino-acid transaminase activity"/>
    <property type="evidence" value="ECO:0007669"/>
    <property type="project" value="InterPro"/>
</dbReference>
<name>A0A443SCG9_9ACAR</name>
<comment type="caution">
    <text evidence="10">The sequence shown here is derived from an EMBL/GenBank/DDBJ whole genome shotgun (WGS) entry which is preliminary data.</text>
</comment>
<keyword evidence="11" id="KW-1185">Reference proteome</keyword>
<dbReference type="InterPro" id="IPR005786">
    <property type="entry name" value="B_amino_transII"/>
</dbReference>
<evidence type="ECO:0000256" key="3">
    <source>
        <dbReference type="ARBA" id="ARBA00022576"/>
    </source>
</evidence>
<evidence type="ECO:0000256" key="1">
    <source>
        <dbReference type="ARBA" id="ARBA00001933"/>
    </source>
</evidence>
<keyword evidence="3 10" id="KW-0032">Aminotransferase</keyword>
<dbReference type="PANTHER" id="PTHR11825">
    <property type="entry name" value="SUBGROUP IIII AMINOTRANSFERASE"/>
    <property type="match status" value="1"/>
</dbReference>
<comment type="similarity">
    <text evidence="2">Belongs to the class-IV pyridoxal-phosphate-dependent aminotransferase family.</text>
</comment>
<evidence type="ECO:0000256" key="8">
    <source>
        <dbReference type="PIRSR" id="PIRSR006468-1"/>
    </source>
</evidence>
<evidence type="ECO:0000256" key="2">
    <source>
        <dbReference type="ARBA" id="ARBA00009320"/>
    </source>
</evidence>
<feature type="modified residue" description="N6-(pyridoxal phosphate)lysine" evidence="8">
    <location>
        <position position="238"/>
    </location>
</feature>
<feature type="region of interest" description="Disordered" evidence="9">
    <location>
        <begin position="1"/>
        <end position="42"/>
    </location>
</feature>
<dbReference type="GO" id="GO:0009098">
    <property type="term" value="P:L-leucine biosynthetic process"/>
    <property type="evidence" value="ECO:0007669"/>
    <property type="project" value="TreeGrafter"/>
</dbReference>
<accession>A0A443SCG9</accession>
<dbReference type="Pfam" id="PF01063">
    <property type="entry name" value="Aminotran_4"/>
    <property type="match status" value="1"/>
</dbReference>
<keyword evidence="5 10" id="KW-0808">Transferase</keyword>
<dbReference type="Gene3D" id="3.20.10.10">
    <property type="entry name" value="D-amino Acid Aminotransferase, subunit A, domain 2"/>
    <property type="match status" value="1"/>
</dbReference>
<evidence type="ECO:0000313" key="10">
    <source>
        <dbReference type="EMBL" id="RWS25125.1"/>
    </source>
</evidence>
<feature type="compositionally biased region" description="Basic and acidic residues" evidence="9">
    <location>
        <begin position="1"/>
        <end position="19"/>
    </location>
</feature>
<dbReference type="InterPro" id="IPR001544">
    <property type="entry name" value="Aminotrans_IV"/>
</dbReference>
<dbReference type="VEuPathDB" id="VectorBase:LDEU006915"/>
<reference evidence="10 11" key="1">
    <citation type="journal article" date="2018" name="Gigascience">
        <title>Genomes of trombidid mites reveal novel predicted allergens and laterally-transferred genes associated with secondary metabolism.</title>
        <authorList>
            <person name="Dong X."/>
            <person name="Chaisiri K."/>
            <person name="Xia D."/>
            <person name="Armstrong S.D."/>
            <person name="Fang Y."/>
            <person name="Donnelly M.J."/>
            <person name="Kadowaki T."/>
            <person name="McGarry J.W."/>
            <person name="Darby A.C."/>
            <person name="Makepeace B.L."/>
        </authorList>
    </citation>
    <scope>NUCLEOTIDE SEQUENCE [LARGE SCALE GENOMIC DNA]</scope>
    <source>
        <strain evidence="10">UoL-UT</strain>
    </source>
</reference>
<evidence type="ECO:0000256" key="9">
    <source>
        <dbReference type="SAM" id="MobiDB-lite"/>
    </source>
</evidence>
<evidence type="ECO:0000256" key="4">
    <source>
        <dbReference type="ARBA" id="ARBA00022605"/>
    </source>
</evidence>
<protein>
    <submittedName>
        <fullName evidence="10">Branched-chain-amino-acid aminotransferase: cytosolic-like protein</fullName>
    </submittedName>
</protein>
<comment type="cofactor">
    <cofactor evidence="1">
        <name>pyridoxal 5'-phosphate</name>
        <dbReference type="ChEBI" id="CHEBI:597326"/>
    </cofactor>
</comment>
<dbReference type="EMBL" id="NCKV01004028">
    <property type="protein sequence ID" value="RWS25125.1"/>
    <property type="molecule type" value="Genomic_DNA"/>
</dbReference>
<dbReference type="SUPFAM" id="SSF56752">
    <property type="entry name" value="D-aminoacid aminotransferase-like PLP-dependent enzymes"/>
    <property type="match status" value="1"/>
</dbReference>
<organism evidence="10 11">
    <name type="scientific">Leptotrombidium deliense</name>
    <dbReference type="NCBI Taxonomy" id="299467"/>
    <lineage>
        <taxon>Eukaryota</taxon>
        <taxon>Metazoa</taxon>
        <taxon>Ecdysozoa</taxon>
        <taxon>Arthropoda</taxon>
        <taxon>Chelicerata</taxon>
        <taxon>Arachnida</taxon>
        <taxon>Acari</taxon>
        <taxon>Acariformes</taxon>
        <taxon>Trombidiformes</taxon>
        <taxon>Prostigmata</taxon>
        <taxon>Anystina</taxon>
        <taxon>Parasitengona</taxon>
        <taxon>Trombiculoidea</taxon>
        <taxon>Trombiculidae</taxon>
        <taxon>Leptotrombidium</taxon>
    </lineage>
</organism>
<evidence type="ECO:0000256" key="6">
    <source>
        <dbReference type="ARBA" id="ARBA00022898"/>
    </source>
</evidence>
<dbReference type="PIRSF" id="PIRSF006468">
    <property type="entry name" value="BCAT1"/>
    <property type="match status" value="1"/>
</dbReference>
<evidence type="ECO:0000256" key="7">
    <source>
        <dbReference type="ARBA" id="ARBA00023304"/>
    </source>
</evidence>
<dbReference type="InterPro" id="IPR043131">
    <property type="entry name" value="BCAT-like_N"/>
</dbReference>
<keyword evidence="7" id="KW-0100">Branched-chain amino acid biosynthesis</keyword>
<dbReference type="InterPro" id="IPR036038">
    <property type="entry name" value="Aminotransferase-like"/>
</dbReference>
<dbReference type="AlphaFoldDB" id="A0A443SCG9"/>
<keyword evidence="6" id="KW-0663">Pyridoxal phosphate</keyword>
<gene>
    <name evidence="10" type="ORF">B4U80_09204</name>
</gene>
<dbReference type="InterPro" id="IPR043132">
    <property type="entry name" value="BCAT-like_C"/>
</dbReference>
<dbReference type="OrthoDB" id="6501609at2759"/>
<dbReference type="GO" id="GO:0009099">
    <property type="term" value="P:L-valine biosynthetic process"/>
    <property type="evidence" value="ECO:0007669"/>
    <property type="project" value="TreeGrafter"/>
</dbReference>
<proteinExistence type="inferred from homology"/>
<evidence type="ECO:0000313" key="11">
    <source>
        <dbReference type="Proteomes" id="UP000288716"/>
    </source>
</evidence>